<reference evidence="9 10" key="1">
    <citation type="submission" date="2016-01" db="EMBL/GenBank/DDBJ databases">
        <authorList>
            <person name="Oliw E.H."/>
        </authorList>
    </citation>
    <scope>NUCLEOTIDE SEQUENCE [LARGE SCALE GENOMIC DNA]</scope>
    <source>
        <strain evidence="9 10">Zutra 3-1</strain>
    </source>
</reference>
<keyword evidence="2" id="KW-0805">Transcription regulation</keyword>
<dbReference type="RefSeq" id="WP_080815775.1">
    <property type="nucleotide sequence ID" value="NZ_LT009748.1"/>
</dbReference>
<dbReference type="Pfam" id="PF00126">
    <property type="entry name" value="HTH_1"/>
    <property type="match status" value="1"/>
</dbReference>
<sequence length="311" mass="34147">MFLPPRRFLPSLSLLAAFEAASRTGSVTAAARELGLTQGAVSRQILALEEQLGVALFLRERQTIRLTRAGEGYAREIREALRRISTASLNLRANPDGGTLNLGVLPSFGTRWLVPRLPDFIARHPGISVNLLTRSSLFDFRTDTVDAAIHFGLPHWPGTELVFLMHEKVIPVCNPAFKARHGLSNPDDLLHVPLLHMTTRPDAWEQWFRSHGVSFDNVHGMLFDQFTTIAEAASAGVGASLIPSFMIEEELRSGRLVAAVAGEVESEEAYYLACMPDRASYAPLESFRRWIVSEAATGANGRTGGVFGVNR</sequence>
<dbReference type="PANTHER" id="PTHR30537">
    <property type="entry name" value="HTH-TYPE TRANSCRIPTIONAL REGULATOR"/>
    <property type="match status" value="1"/>
</dbReference>
<evidence type="ECO:0000256" key="7">
    <source>
        <dbReference type="ARBA" id="ARBA00083243"/>
    </source>
</evidence>
<gene>
    <name evidence="9" type="ORF">AGR7C_Cc20172</name>
</gene>
<comment type="function">
    <text evidence="5">Transcriptional regulator of the ttuABCDE tartrate utilization operon.</text>
</comment>
<evidence type="ECO:0000313" key="10">
    <source>
        <dbReference type="Proteomes" id="UP000191987"/>
    </source>
</evidence>
<dbReference type="InterPro" id="IPR036390">
    <property type="entry name" value="WH_DNA-bd_sf"/>
</dbReference>
<dbReference type="FunFam" id="1.10.10.10:FF:000001">
    <property type="entry name" value="LysR family transcriptional regulator"/>
    <property type="match status" value="1"/>
</dbReference>
<dbReference type="SUPFAM" id="SSF53850">
    <property type="entry name" value="Periplasmic binding protein-like II"/>
    <property type="match status" value="1"/>
</dbReference>
<dbReference type="GO" id="GO:0003700">
    <property type="term" value="F:DNA-binding transcription factor activity"/>
    <property type="evidence" value="ECO:0007669"/>
    <property type="project" value="InterPro"/>
</dbReference>
<dbReference type="AlphaFoldDB" id="A0A1S7PXI3"/>
<evidence type="ECO:0000256" key="6">
    <source>
        <dbReference type="ARBA" id="ARBA00067332"/>
    </source>
</evidence>
<evidence type="ECO:0000256" key="4">
    <source>
        <dbReference type="ARBA" id="ARBA00023163"/>
    </source>
</evidence>
<evidence type="ECO:0000256" key="3">
    <source>
        <dbReference type="ARBA" id="ARBA00023125"/>
    </source>
</evidence>
<proteinExistence type="inferred from homology"/>
<evidence type="ECO:0000256" key="1">
    <source>
        <dbReference type="ARBA" id="ARBA00009437"/>
    </source>
</evidence>
<dbReference type="Pfam" id="PF03466">
    <property type="entry name" value="LysR_substrate"/>
    <property type="match status" value="1"/>
</dbReference>
<dbReference type="InterPro" id="IPR036388">
    <property type="entry name" value="WH-like_DNA-bd_sf"/>
</dbReference>
<evidence type="ECO:0000313" key="9">
    <source>
        <dbReference type="EMBL" id="CUX28071.1"/>
    </source>
</evidence>
<evidence type="ECO:0000259" key="8">
    <source>
        <dbReference type="PROSITE" id="PS50931"/>
    </source>
</evidence>
<dbReference type="InterPro" id="IPR005119">
    <property type="entry name" value="LysR_subst-bd"/>
</dbReference>
<dbReference type="Proteomes" id="UP000191987">
    <property type="component" value="Unassembled WGS sequence"/>
</dbReference>
<evidence type="ECO:0000256" key="2">
    <source>
        <dbReference type="ARBA" id="ARBA00023015"/>
    </source>
</evidence>
<dbReference type="Gene3D" id="1.10.10.10">
    <property type="entry name" value="Winged helix-like DNA-binding domain superfamily/Winged helix DNA-binding domain"/>
    <property type="match status" value="1"/>
</dbReference>
<dbReference type="PROSITE" id="PS50931">
    <property type="entry name" value="HTH_LYSR"/>
    <property type="match status" value="1"/>
</dbReference>
<dbReference type="GO" id="GO:0043565">
    <property type="term" value="F:sequence-specific DNA binding"/>
    <property type="evidence" value="ECO:0007669"/>
    <property type="project" value="TreeGrafter"/>
</dbReference>
<dbReference type="InterPro" id="IPR000847">
    <property type="entry name" value="LysR_HTH_N"/>
</dbReference>
<dbReference type="SUPFAM" id="SSF46785">
    <property type="entry name" value="Winged helix' DNA-binding domain"/>
    <property type="match status" value="1"/>
</dbReference>
<dbReference type="GO" id="GO:0006351">
    <property type="term" value="P:DNA-templated transcription"/>
    <property type="evidence" value="ECO:0007669"/>
    <property type="project" value="TreeGrafter"/>
</dbReference>
<protein>
    <recommendedName>
        <fullName evidence="6">HTH-type transcriptional regulator TtuA</fullName>
    </recommendedName>
    <alternativeName>
        <fullName evidence="7">Tartrate utilization transcriptional regulator</fullName>
    </alternativeName>
</protein>
<dbReference type="InterPro" id="IPR058163">
    <property type="entry name" value="LysR-type_TF_proteobact-type"/>
</dbReference>
<organism evidence="9 10">
    <name type="scientific">Agrobacterium deltaense Zutra 3/1</name>
    <dbReference type="NCBI Taxonomy" id="1183427"/>
    <lineage>
        <taxon>Bacteria</taxon>
        <taxon>Pseudomonadati</taxon>
        <taxon>Pseudomonadota</taxon>
        <taxon>Alphaproteobacteria</taxon>
        <taxon>Hyphomicrobiales</taxon>
        <taxon>Rhizobiaceae</taxon>
        <taxon>Rhizobium/Agrobacterium group</taxon>
        <taxon>Agrobacterium</taxon>
    </lineage>
</organism>
<keyword evidence="3" id="KW-0238">DNA-binding</keyword>
<dbReference type="CDD" id="cd08481">
    <property type="entry name" value="PBP2_GcdR_like"/>
    <property type="match status" value="1"/>
</dbReference>
<dbReference type="Gene3D" id="3.40.190.10">
    <property type="entry name" value="Periplasmic binding protein-like II"/>
    <property type="match status" value="2"/>
</dbReference>
<keyword evidence="4" id="KW-0804">Transcription</keyword>
<accession>A0A1S7PXI3</accession>
<name>A0A1S7PXI3_9HYPH</name>
<dbReference type="PANTHER" id="PTHR30537:SF26">
    <property type="entry name" value="GLYCINE CLEAVAGE SYSTEM TRANSCRIPTIONAL ACTIVATOR"/>
    <property type="match status" value="1"/>
</dbReference>
<dbReference type="PRINTS" id="PR00039">
    <property type="entry name" value="HTHLYSR"/>
</dbReference>
<feature type="domain" description="HTH lysR-type" evidence="8">
    <location>
        <begin position="10"/>
        <end position="67"/>
    </location>
</feature>
<comment type="similarity">
    <text evidence="1">Belongs to the LysR transcriptional regulatory family.</text>
</comment>
<dbReference type="EMBL" id="FBWG01000012">
    <property type="protein sequence ID" value="CUX28071.1"/>
    <property type="molecule type" value="Genomic_DNA"/>
</dbReference>
<evidence type="ECO:0000256" key="5">
    <source>
        <dbReference type="ARBA" id="ARBA00054626"/>
    </source>
</evidence>